<keyword evidence="7" id="KW-1185">Reference proteome</keyword>
<comment type="caution">
    <text evidence="6">The sequence shown here is derived from an EMBL/GenBank/DDBJ whole genome shotgun (WGS) entry which is preliminary data.</text>
</comment>
<name>A0A8S3YEA7_9EUPU</name>
<keyword evidence="4" id="KW-1015">Disulfide bond</keyword>
<evidence type="ECO:0008006" key="8">
    <source>
        <dbReference type="Google" id="ProtNLM"/>
    </source>
</evidence>
<organism evidence="6 7">
    <name type="scientific">Candidula unifasciata</name>
    <dbReference type="NCBI Taxonomy" id="100452"/>
    <lineage>
        <taxon>Eukaryota</taxon>
        <taxon>Metazoa</taxon>
        <taxon>Spiralia</taxon>
        <taxon>Lophotrochozoa</taxon>
        <taxon>Mollusca</taxon>
        <taxon>Gastropoda</taxon>
        <taxon>Heterobranchia</taxon>
        <taxon>Euthyneura</taxon>
        <taxon>Panpulmonata</taxon>
        <taxon>Eupulmonata</taxon>
        <taxon>Stylommatophora</taxon>
        <taxon>Helicina</taxon>
        <taxon>Helicoidea</taxon>
        <taxon>Geomitridae</taxon>
        <taxon>Candidula</taxon>
    </lineage>
</organism>
<evidence type="ECO:0000256" key="1">
    <source>
        <dbReference type="ARBA" id="ARBA00004613"/>
    </source>
</evidence>
<dbReference type="PANTHER" id="PTHR15040:SF1">
    <property type="entry name" value="DERMATOPONTIN-LIKE ISOFORM X1"/>
    <property type="match status" value="1"/>
</dbReference>
<comment type="subcellular location">
    <subcellularLocation>
        <location evidence="1">Secreted</location>
    </subcellularLocation>
</comment>
<gene>
    <name evidence="6" type="ORF">CUNI_LOCUS1121</name>
</gene>
<keyword evidence="3" id="KW-0964">Secreted</keyword>
<reference evidence="6" key="1">
    <citation type="submission" date="2021-04" db="EMBL/GenBank/DDBJ databases">
        <authorList>
            <consortium name="Molecular Ecology Group"/>
        </authorList>
    </citation>
    <scope>NUCLEOTIDE SEQUENCE</scope>
</reference>
<proteinExistence type="inferred from homology"/>
<evidence type="ECO:0000256" key="4">
    <source>
        <dbReference type="ARBA" id="ARBA00023157"/>
    </source>
</evidence>
<dbReference type="Proteomes" id="UP000678393">
    <property type="component" value="Unassembled WGS sequence"/>
</dbReference>
<dbReference type="PANTHER" id="PTHR15040">
    <property type="entry name" value="DERMATOPONTIN-RELATED"/>
    <property type="match status" value="1"/>
</dbReference>
<sequence length="171" mass="20325">MIRTVVCLLLLFCIHGIKGQWVNDYHDDAVLDCRGNQLLSSIGSIHKNSYEDRLWKFQCRPAPGPVYDCDWTSYLNEFDQVLNFTCPRDYLINGMMSYFDNLYKDRRFLVKCCRVYPRSTTNCHFTAKFVNDWDKEMNFSMLVGECIKGVYSVHDNRKQDRRWKFNICNLV</sequence>
<dbReference type="OrthoDB" id="5975249at2759"/>
<accession>A0A8S3YEA7</accession>
<evidence type="ECO:0000313" key="6">
    <source>
        <dbReference type="EMBL" id="CAG5115563.1"/>
    </source>
</evidence>
<evidence type="ECO:0000256" key="3">
    <source>
        <dbReference type="ARBA" id="ARBA00022525"/>
    </source>
</evidence>
<protein>
    <recommendedName>
        <fullName evidence="8">Dermatopontin</fullName>
    </recommendedName>
</protein>
<evidence type="ECO:0000313" key="7">
    <source>
        <dbReference type="Proteomes" id="UP000678393"/>
    </source>
</evidence>
<dbReference type="AlphaFoldDB" id="A0A8S3YEA7"/>
<dbReference type="GO" id="GO:0005615">
    <property type="term" value="C:extracellular space"/>
    <property type="evidence" value="ECO:0007669"/>
    <property type="project" value="TreeGrafter"/>
</dbReference>
<keyword evidence="5" id="KW-0732">Signal</keyword>
<dbReference type="InterPro" id="IPR026645">
    <property type="entry name" value="Dermatopontin"/>
</dbReference>
<evidence type="ECO:0000256" key="5">
    <source>
        <dbReference type="SAM" id="SignalP"/>
    </source>
</evidence>
<feature type="chain" id="PRO_5035734499" description="Dermatopontin" evidence="5">
    <location>
        <begin position="20"/>
        <end position="171"/>
    </location>
</feature>
<comment type="similarity">
    <text evidence="2">Belongs to the dermatopontin family.</text>
</comment>
<dbReference type="Pfam" id="PF14704">
    <property type="entry name" value="DERM"/>
    <property type="match status" value="1"/>
</dbReference>
<dbReference type="EMBL" id="CAJHNH020000134">
    <property type="protein sequence ID" value="CAG5115563.1"/>
    <property type="molecule type" value="Genomic_DNA"/>
</dbReference>
<dbReference type="GO" id="GO:0031012">
    <property type="term" value="C:extracellular matrix"/>
    <property type="evidence" value="ECO:0007669"/>
    <property type="project" value="TreeGrafter"/>
</dbReference>
<evidence type="ECO:0000256" key="2">
    <source>
        <dbReference type="ARBA" id="ARBA00008712"/>
    </source>
</evidence>
<feature type="signal peptide" evidence="5">
    <location>
        <begin position="1"/>
        <end position="19"/>
    </location>
</feature>
<dbReference type="GO" id="GO:0030199">
    <property type="term" value="P:collagen fibril organization"/>
    <property type="evidence" value="ECO:0007669"/>
    <property type="project" value="TreeGrafter"/>
</dbReference>